<dbReference type="InterPro" id="IPR004839">
    <property type="entry name" value="Aminotransferase_I/II_large"/>
</dbReference>
<dbReference type="GO" id="GO:0003677">
    <property type="term" value="F:DNA binding"/>
    <property type="evidence" value="ECO:0007669"/>
    <property type="project" value="UniProtKB-KW"/>
</dbReference>
<dbReference type="Gene3D" id="3.40.640.10">
    <property type="entry name" value="Type I PLP-dependent aspartate aminotransferase-like (Major domain)"/>
    <property type="match status" value="1"/>
</dbReference>
<dbReference type="InterPro" id="IPR015422">
    <property type="entry name" value="PyrdxlP-dep_Trfase_small"/>
</dbReference>
<dbReference type="Gene3D" id="3.90.1150.10">
    <property type="entry name" value="Aspartate Aminotransferase, domain 1"/>
    <property type="match status" value="1"/>
</dbReference>
<reference evidence="7 8" key="1">
    <citation type="submission" date="2016-10" db="EMBL/GenBank/DDBJ databases">
        <authorList>
            <person name="de Groot N.N."/>
        </authorList>
    </citation>
    <scope>NUCLEOTIDE SEQUENCE [LARGE SCALE GENOMIC DNA]</scope>
    <source>
        <strain evidence="7 8">NLAE-zl-C57</strain>
    </source>
</reference>
<gene>
    <name evidence="7" type="ORF">SAMN05192582_11542</name>
</gene>
<dbReference type="EMBL" id="FNDO01000154">
    <property type="protein sequence ID" value="SDJ19972.1"/>
    <property type="molecule type" value="Genomic_DNA"/>
</dbReference>
<dbReference type="InterPro" id="IPR036388">
    <property type="entry name" value="WH-like_DNA-bd_sf"/>
</dbReference>
<keyword evidence="4 7" id="KW-0238">DNA-binding</keyword>
<keyword evidence="3" id="KW-0805">Transcription regulation</keyword>
<proteinExistence type="inferred from homology"/>
<dbReference type="CDD" id="cd00609">
    <property type="entry name" value="AAT_like"/>
    <property type="match status" value="1"/>
</dbReference>
<feature type="domain" description="HTH gntR-type" evidence="6">
    <location>
        <begin position="28"/>
        <end position="96"/>
    </location>
</feature>
<dbReference type="Pfam" id="PF00392">
    <property type="entry name" value="GntR"/>
    <property type="match status" value="1"/>
</dbReference>
<evidence type="ECO:0000256" key="3">
    <source>
        <dbReference type="ARBA" id="ARBA00023015"/>
    </source>
</evidence>
<dbReference type="PANTHER" id="PTHR46577">
    <property type="entry name" value="HTH-TYPE TRANSCRIPTIONAL REGULATORY PROTEIN GABR"/>
    <property type="match status" value="1"/>
</dbReference>
<keyword evidence="5" id="KW-0804">Transcription</keyword>
<comment type="similarity">
    <text evidence="1">In the C-terminal section; belongs to the class-I pyridoxal-phosphate-dependent aminotransferase family.</text>
</comment>
<keyword evidence="2" id="KW-0663">Pyridoxal phosphate</keyword>
<dbReference type="SUPFAM" id="SSF46785">
    <property type="entry name" value="Winged helix' DNA-binding domain"/>
    <property type="match status" value="1"/>
</dbReference>
<evidence type="ECO:0000259" key="6">
    <source>
        <dbReference type="PROSITE" id="PS50949"/>
    </source>
</evidence>
<accession>A0A1G8RSR0</accession>
<dbReference type="Gene3D" id="1.10.10.10">
    <property type="entry name" value="Winged helix-like DNA-binding domain superfamily/Winged helix DNA-binding domain"/>
    <property type="match status" value="1"/>
</dbReference>
<keyword evidence="7" id="KW-0032">Aminotransferase</keyword>
<dbReference type="CDD" id="cd07377">
    <property type="entry name" value="WHTH_GntR"/>
    <property type="match status" value="1"/>
</dbReference>
<dbReference type="GO" id="GO:0030170">
    <property type="term" value="F:pyridoxal phosphate binding"/>
    <property type="evidence" value="ECO:0007669"/>
    <property type="project" value="InterPro"/>
</dbReference>
<dbReference type="Pfam" id="PF00155">
    <property type="entry name" value="Aminotran_1_2"/>
    <property type="match status" value="1"/>
</dbReference>
<dbReference type="AlphaFoldDB" id="A0A1G8RSR0"/>
<dbReference type="SUPFAM" id="SSF53383">
    <property type="entry name" value="PLP-dependent transferases"/>
    <property type="match status" value="1"/>
</dbReference>
<evidence type="ECO:0000256" key="5">
    <source>
        <dbReference type="ARBA" id="ARBA00023163"/>
    </source>
</evidence>
<organism evidence="7 8">
    <name type="scientific">Bacteroides ovatus</name>
    <dbReference type="NCBI Taxonomy" id="28116"/>
    <lineage>
        <taxon>Bacteria</taxon>
        <taxon>Pseudomonadati</taxon>
        <taxon>Bacteroidota</taxon>
        <taxon>Bacteroidia</taxon>
        <taxon>Bacteroidales</taxon>
        <taxon>Bacteroidaceae</taxon>
        <taxon>Bacteroides</taxon>
    </lineage>
</organism>
<evidence type="ECO:0000313" key="8">
    <source>
        <dbReference type="Proteomes" id="UP000181870"/>
    </source>
</evidence>
<protein>
    <submittedName>
        <fullName evidence="7">DNA-binding transcriptional regulator, MocR family, contains an aminotransferase domain</fullName>
    </submittedName>
</protein>
<dbReference type="GO" id="GO:0008483">
    <property type="term" value="F:transaminase activity"/>
    <property type="evidence" value="ECO:0007669"/>
    <property type="project" value="UniProtKB-KW"/>
</dbReference>
<dbReference type="GO" id="GO:0003700">
    <property type="term" value="F:DNA-binding transcription factor activity"/>
    <property type="evidence" value="ECO:0007669"/>
    <property type="project" value="InterPro"/>
</dbReference>
<keyword evidence="7" id="KW-0808">Transferase</keyword>
<dbReference type="PROSITE" id="PS50949">
    <property type="entry name" value="HTH_GNTR"/>
    <property type="match status" value="1"/>
</dbReference>
<dbReference type="PANTHER" id="PTHR46577:SF2">
    <property type="entry name" value="TRANSCRIPTIONAL REGULATORY PROTEIN"/>
    <property type="match status" value="1"/>
</dbReference>
<dbReference type="InterPro" id="IPR015424">
    <property type="entry name" value="PyrdxlP-dep_Trfase"/>
</dbReference>
<dbReference type="InterPro" id="IPR000524">
    <property type="entry name" value="Tscrpt_reg_HTH_GntR"/>
</dbReference>
<evidence type="ECO:0000256" key="4">
    <source>
        <dbReference type="ARBA" id="ARBA00023125"/>
    </source>
</evidence>
<dbReference type="InterPro" id="IPR015421">
    <property type="entry name" value="PyrdxlP-dep_Trfase_major"/>
</dbReference>
<dbReference type="InterPro" id="IPR051446">
    <property type="entry name" value="HTH_trans_reg/aminotransferase"/>
</dbReference>
<name>A0A1G8RSR0_BACOV</name>
<dbReference type="Proteomes" id="UP000181870">
    <property type="component" value="Unassembled WGS sequence"/>
</dbReference>
<dbReference type="InterPro" id="IPR036390">
    <property type="entry name" value="WH_DNA-bd_sf"/>
</dbReference>
<dbReference type="SMART" id="SM00345">
    <property type="entry name" value="HTH_GNTR"/>
    <property type="match status" value="1"/>
</dbReference>
<sequence length="494" mass="56277">MNYLQSNNNRYRHHFCIFAKYRINMKREILYQKIAGTIAWQIKTGIWKAGEKLPSLRTISNEYGVSLNTAIQVYYELEKEGFIISRPKSGYIVNYKPLNLSAPATTQPSAQSPGKEEADLIMEVYHSIEDSSITRFSLGIPEDVLLPIAKLNKELIKAMYSLPGSGTRYEDPQGNIRLRNYIARFAYSWNGNLTEDDIVTTTGVTNSISLALSVIARKGDTIAVESPVYFGILQLANSMGLRVLELPTNPVTGIEPDALRKVLPQINLCLLISNFSNPLGSCMPDEHKKEVVQMLAEYNIPLIEDDLYGDVFFRHSRPKPCKAFDEKGLVLWCGSVSKTLAPGYRVGWIAPGKFKDAVIRQKHIHLISTPTLNQEAIANFMENGRYENHLRRLRHELHSNSLHLAQSITYYFPEDTKIITPQGGFMLWVELNKKIDTTELYYKAMQHKISIAPGRMFTLHDQYRNCMRLSFGQQWSPFIEERLQVLGSVIKESF</sequence>
<evidence type="ECO:0000256" key="1">
    <source>
        <dbReference type="ARBA" id="ARBA00005384"/>
    </source>
</evidence>
<evidence type="ECO:0000313" key="7">
    <source>
        <dbReference type="EMBL" id="SDJ19972.1"/>
    </source>
</evidence>
<evidence type="ECO:0000256" key="2">
    <source>
        <dbReference type="ARBA" id="ARBA00022898"/>
    </source>
</evidence>